<dbReference type="EMBL" id="MT144377">
    <property type="protein sequence ID" value="QJA52908.1"/>
    <property type="molecule type" value="Genomic_DNA"/>
</dbReference>
<dbReference type="AlphaFoldDB" id="A0A6H1ZZH1"/>
<reference evidence="1" key="1">
    <citation type="submission" date="2020-03" db="EMBL/GenBank/DDBJ databases">
        <title>The deep terrestrial virosphere.</title>
        <authorList>
            <person name="Holmfeldt K."/>
            <person name="Nilsson E."/>
            <person name="Simone D."/>
            <person name="Lopez-Fernandez M."/>
            <person name="Wu X."/>
            <person name="de Brujin I."/>
            <person name="Lundin D."/>
            <person name="Andersson A."/>
            <person name="Bertilsson S."/>
            <person name="Dopson M."/>
        </authorList>
    </citation>
    <scope>NUCLEOTIDE SEQUENCE</scope>
    <source>
        <strain evidence="1">TM448A03070</strain>
    </source>
</reference>
<accession>A0A6H1ZZH1</accession>
<name>A0A6H1ZZH1_9ZZZZ</name>
<organism evidence="1">
    <name type="scientific">viral metagenome</name>
    <dbReference type="NCBI Taxonomy" id="1070528"/>
    <lineage>
        <taxon>unclassified sequences</taxon>
        <taxon>metagenomes</taxon>
        <taxon>organismal metagenomes</taxon>
    </lineage>
</organism>
<evidence type="ECO:0000313" key="1">
    <source>
        <dbReference type="EMBL" id="QJA52908.1"/>
    </source>
</evidence>
<protein>
    <submittedName>
        <fullName evidence="1">Uncharacterized protein</fullName>
    </submittedName>
</protein>
<sequence>MENKEKEKMTLEISEFDLGFFWGISMNPDLYFPEKVMSQLADLVRKLQIKEESSQSYRC</sequence>
<gene>
    <name evidence="1" type="ORF">TM448A03070_0012</name>
</gene>
<proteinExistence type="predicted"/>